<dbReference type="AlphaFoldDB" id="S2W0V2"/>
<dbReference type="STRING" id="883161.HMPREF9306_00948"/>
<dbReference type="EMBL" id="AGZR01000005">
    <property type="protein sequence ID" value="EPD33408.1"/>
    <property type="molecule type" value="Genomic_DNA"/>
</dbReference>
<evidence type="ECO:0000313" key="2">
    <source>
        <dbReference type="Proteomes" id="UP000014417"/>
    </source>
</evidence>
<reference evidence="1 2" key="1">
    <citation type="submission" date="2013-04" db="EMBL/GenBank/DDBJ databases">
        <title>The Genome Sequence of Propionimicrobium lymphophilum ACS-093-V-SCH5.</title>
        <authorList>
            <consortium name="The Broad Institute Genomics Platform"/>
            <person name="Earl A."/>
            <person name="Ward D."/>
            <person name="Feldgarden M."/>
            <person name="Gevers D."/>
            <person name="Saerens B."/>
            <person name="Vaneechoutte M."/>
            <person name="Walker B."/>
            <person name="Young S."/>
            <person name="Zeng Q."/>
            <person name="Gargeya S."/>
            <person name="Fitzgerald M."/>
            <person name="Haas B."/>
            <person name="Abouelleil A."/>
            <person name="Allen A.W."/>
            <person name="Alvarado L."/>
            <person name="Arachchi H.M."/>
            <person name="Berlin A.M."/>
            <person name="Chapman S.B."/>
            <person name="Gainer-Dewar J."/>
            <person name="Goldberg J."/>
            <person name="Griggs A."/>
            <person name="Gujja S."/>
            <person name="Hansen M."/>
            <person name="Howarth C."/>
            <person name="Imamovic A."/>
            <person name="Ireland A."/>
            <person name="Larimer J."/>
            <person name="McCowan C."/>
            <person name="Murphy C."/>
            <person name="Pearson M."/>
            <person name="Poon T.W."/>
            <person name="Priest M."/>
            <person name="Roberts A."/>
            <person name="Saif S."/>
            <person name="Shea T."/>
            <person name="Sisk P."/>
            <person name="Sykes S."/>
            <person name="Wortman J."/>
            <person name="Nusbaum C."/>
            <person name="Birren B."/>
        </authorList>
    </citation>
    <scope>NUCLEOTIDE SEQUENCE [LARGE SCALE GENOMIC DNA]</scope>
    <source>
        <strain evidence="1 2">ACS-093-V-SCH5</strain>
    </source>
</reference>
<dbReference type="Proteomes" id="UP000014417">
    <property type="component" value="Unassembled WGS sequence"/>
</dbReference>
<comment type="caution">
    <text evidence="1">The sequence shown here is derived from an EMBL/GenBank/DDBJ whole genome shotgun (WGS) entry which is preliminary data.</text>
</comment>
<sequence length="210" mass="22426">MDRTSSGQPHHVSDPNGICGLETEKLIPIRLVLSKAANQGLGPWFLLTPTPGRHGGFRSASESLIQAMETGALVVEANGKMAWLPKPIGPAMQWLLVEAQRPTYPISPAEASRNLSEAVIAIGTRLAAIDNPAGTRPDEALSVHLGEAYSTRCQRLLDRAMFLLKVADEGLKATSRALTTGNVLAREKQLRSLRAACLDAISASASWPQG</sequence>
<name>S2W0V2_9ACTN</name>
<keyword evidence="2" id="KW-1185">Reference proteome</keyword>
<accession>S2W0V2</accession>
<gene>
    <name evidence="1" type="ORF">HMPREF9306_00948</name>
</gene>
<dbReference type="HOGENOM" id="CLU_1081240_0_0_11"/>
<evidence type="ECO:0000313" key="1">
    <source>
        <dbReference type="EMBL" id="EPD33408.1"/>
    </source>
</evidence>
<protein>
    <submittedName>
        <fullName evidence="1">Uncharacterized protein</fullName>
    </submittedName>
</protein>
<organism evidence="1 2">
    <name type="scientific">Propionimicrobium lymphophilum ACS-093-V-SCH5</name>
    <dbReference type="NCBI Taxonomy" id="883161"/>
    <lineage>
        <taxon>Bacteria</taxon>
        <taxon>Bacillati</taxon>
        <taxon>Actinomycetota</taxon>
        <taxon>Actinomycetes</taxon>
        <taxon>Propionibacteriales</taxon>
        <taxon>Propionibacteriaceae</taxon>
        <taxon>Propionimicrobium</taxon>
    </lineage>
</organism>
<proteinExistence type="predicted"/>